<dbReference type="PANTHER" id="PTHR44591:SF3">
    <property type="entry name" value="RESPONSE REGULATORY DOMAIN-CONTAINING PROTEIN"/>
    <property type="match status" value="1"/>
</dbReference>
<organism evidence="5 6">
    <name type="scientific">Desulfobacula toluolica (strain DSM 7467 / Tol2)</name>
    <dbReference type="NCBI Taxonomy" id="651182"/>
    <lineage>
        <taxon>Bacteria</taxon>
        <taxon>Pseudomonadati</taxon>
        <taxon>Thermodesulfobacteriota</taxon>
        <taxon>Desulfobacteria</taxon>
        <taxon>Desulfobacterales</taxon>
        <taxon>Desulfobacteraceae</taxon>
        <taxon>Desulfobacula</taxon>
    </lineage>
</organism>
<evidence type="ECO:0000256" key="3">
    <source>
        <dbReference type="SAM" id="MobiDB-lite"/>
    </source>
</evidence>
<evidence type="ECO:0000313" key="6">
    <source>
        <dbReference type="Proteomes" id="UP000007347"/>
    </source>
</evidence>
<feature type="modified residue" description="4-aspartylphosphate" evidence="2">
    <location>
        <position position="202"/>
    </location>
</feature>
<dbReference type="STRING" id="651182.TOL2_C38020"/>
<dbReference type="SMART" id="SM00448">
    <property type="entry name" value="REC"/>
    <property type="match status" value="3"/>
</dbReference>
<dbReference type="PROSITE" id="PS50110">
    <property type="entry name" value="RESPONSE_REGULATORY"/>
    <property type="match status" value="3"/>
</dbReference>
<feature type="modified residue" description="4-aspartylphosphate" evidence="2">
    <location>
        <position position="54"/>
    </location>
</feature>
<dbReference type="InterPro" id="IPR001789">
    <property type="entry name" value="Sig_transdc_resp-reg_receiver"/>
</dbReference>
<name>K0NPA2_DESTT</name>
<reference evidence="5 6" key="1">
    <citation type="journal article" date="2013" name="Environ. Microbiol.">
        <title>Complete genome, catabolic sub-proteomes and key-metabolites of Desulfobacula toluolica Tol2, a marine, aromatic compound-degrading, sulfate-reducing bacterium.</title>
        <authorList>
            <person name="Wohlbrand L."/>
            <person name="Jacob J.H."/>
            <person name="Kube M."/>
            <person name="Mussmann M."/>
            <person name="Jarling R."/>
            <person name="Beck A."/>
            <person name="Amann R."/>
            <person name="Wilkes H."/>
            <person name="Reinhardt R."/>
            <person name="Rabus R."/>
        </authorList>
    </citation>
    <scope>NUCLEOTIDE SEQUENCE [LARGE SCALE GENOMIC DNA]</scope>
    <source>
        <strain evidence="6">DSM 7467 / Tol2</strain>
    </source>
</reference>
<dbReference type="CDD" id="cd17538">
    <property type="entry name" value="REC_D1_PleD-like"/>
    <property type="match status" value="1"/>
</dbReference>
<feature type="domain" description="Response regulatory" evidence="4">
    <location>
        <begin position="5"/>
        <end position="121"/>
    </location>
</feature>
<dbReference type="Gene3D" id="3.40.50.2300">
    <property type="match status" value="3"/>
</dbReference>
<dbReference type="GO" id="GO:0000160">
    <property type="term" value="P:phosphorelay signal transduction system"/>
    <property type="evidence" value="ECO:0007669"/>
    <property type="project" value="InterPro"/>
</dbReference>
<feature type="domain" description="Response regulatory" evidence="4">
    <location>
        <begin position="153"/>
        <end position="269"/>
    </location>
</feature>
<dbReference type="RefSeq" id="WP_014959141.1">
    <property type="nucleotide sequence ID" value="NC_018645.1"/>
</dbReference>
<evidence type="ECO:0000256" key="1">
    <source>
        <dbReference type="ARBA" id="ARBA00022553"/>
    </source>
</evidence>
<evidence type="ECO:0000259" key="4">
    <source>
        <dbReference type="PROSITE" id="PS50110"/>
    </source>
</evidence>
<dbReference type="PANTHER" id="PTHR44591">
    <property type="entry name" value="STRESS RESPONSE REGULATOR PROTEIN 1"/>
    <property type="match status" value="1"/>
</dbReference>
<dbReference type="SUPFAM" id="SSF52172">
    <property type="entry name" value="CheY-like"/>
    <property type="match status" value="3"/>
</dbReference>
<gene>
    <name evidence="5" type="ordered locus">TOL2_C38020</name>
</gene>
<sequence length="492" mass="55935">MEKRTILVIEDNAFNMKLVGSLLKIGGYKIIEAWTAEEGLELIRKHVPDLILMDIQLPGMDGLTATREIQNDPKIQNIPVLALTAYAMKSDEKRVLDAGCVGYISKPLDTRTFLNTLQSHLPPGTDERKQDPRKQKTDPKLKDSGEEIFFKNRILIVDDNPLNVKLLKAKLSGDTFDTIEALSGQECLDKVKKEYPDLILLDLMMPGINGFEVTRILKKDKNTRDIPIIHVTALDSSRDKAMALEAGADEFLNKPINTKELLTRIRSLLRLKKYQEQLKTRRESESHFIPSETSDLELETICFKPTILIADTSEQDVEFLKKNLNAFCDRIIITGSGKKAVLIAESEQIDIVLLDIPLSDMDGHEVCKQLKKMDRTRNIQVITITSMADLETKIKSIELGTDDYLIKPVNELEFKARIKSFIKKKVYLDMLVSKYKNAFKSAITDQLTALYNHAFFKHYLELELGCLKNRVLAHFFCSVFGPLIRVNIVVHC</sequence>
<dbReference type="KEGG" id="dto:TOL2_C38020"/>
<dbReference type="HOGENOM" id="CLU_548464_0_0_7"/>
<proteinExistence type="predicted"/>
<keyword evidence="6" id="KW-1185">Reference proteome</keyword>
<dbReference type="EMBL" id="FO203503">
    <property type="protein sequence ID" value="CCK81958.1"/>
    <property type="molecule type" value="Genomic_DNA"/>
</dbReference>
<dbReference type="CDD" id="cd17548">
    <property type="entry name" value="REC_DivK-like"/>
    <property type="match status" value="1"/>
</dbReference>
<feature type="modified residue" description="4-aspartylphosphate" evidence="2">
    <location>
        <position position="355"/>
    </location>
</feature>
<evidence type="ECO:0000256" key="2">
    <source>
        <dbReference type="PROSITE-ProRule" id="PRU00169"/>
    </source>
</evidence>
<protein>
    <submittedName>
        <fullName evidence="5">Two component system response regulator, modulated diguanylate cyclase</fullName>
    </submittedName>
</protein>
<dbReference type="InterPro" id="IPR050595">
    <property type="entry name" value="Bact_response_regulator"/>
</dbReference>
<dbReference type="OrthoDB" id="9778432at2"/>
<dbReference type="Pfam" id="PF00072">
    <property type="entry name" value="Response_reg"/>
    <property type="match status" value="3"/>
</dbReference>
<accession>K0NPA2</accession>
<keyword evidence="1 2" id="KW-0597">Phosphoprotein</keyword>
<dbReference type="Proteomes" id="UP000007347">
    <property type="component" value="Chromosome"/>
</dbReference>
<feature type="compositionally biased region" description="Basic and acidic residues" evidence="3">
    <location>
        <begin position="125"/>
        <end position="142"/>
    </location>
</feature>
<feature type="region of interest" description="Disordered" evidence="3">
    <location>
        <begin position="119"/>
        <end position="142"/>
    </location>
</feature>
<evidence type="ECO:0000313" key="5">
    <source>
        <dbReference type="EMBL" id="CCK81958.1"/>
    </source>
</evidence>
<feature type="domain" description="Response regulatory" evidence="4">
    <location>
        <begin position="306"/>
        <end position="422"/>
    </location>
</feature>
<dbReference type="AlphaFoldDB" id="K0NPA2"/>
<dbReference type="InterPro" id="IPR011006">
    <property type="entry name" value="CheY-like_superfamily"/>
</dbReference>